<protein>
    <submittedName>
        <fullName evidence="5">Dihydroorotase</fullName>
        <ecNumber evidence="5">3.5.2.3</ecNumber>
    </submittedName>
</protein>
<dbReference type="Pfam" id="PF12890">
    <property type="entry name" value="DHOase"/>
    <property type="match status" value="1"/>
</dbReference>
<feature type="domain" description="Dihydroorotase catalytic" evidence="4">
    <location>
        <begin position="61"/>
        <end position="248"/>
    </location>
</feature>
<evidence type="ECO:0000259" key="3">
    <source>
        <dbReference type="Pfam" id="PF07969"/>
    </source>
</evidence>
<evidence type="ECO:0000256" key="1">
    <source>
        <dbReference type="ARBA" id="ARBA00022833"/>
    </source>
</evidence>
<evidence type="ECO:0000259" key="4">
    <source>
        <dbReference type="Pfam" id="PF12890"/>
    </source>
</evidence>
<dbReference type="InterPro" id="IPR011059">
    <property type="entry name" value="Metal-dep_hydrolase_composite"/>
</dbReference>
<dbReference type="Pfam" id="PF07969">
    <property type="entry name" value="Amidohydro_3"/>
    <property type="match status" value="1"/>
</dbReference>
<evidence type="ECO:0000313" key="5">
    <source>
        <dbReference type="EMBL" id="VBB68911.1"/>
    </source>
</evidence>
<dbReference type="InterPro" id="IPR024403">
    <property type="entry name" value="DHOase_cat"/>
</dbReference>
<dbReference type="PANTHER" id="PTHR43668:SF2">
    <property type="entry name" value="ALLANTOINASE"/>
    <property type="match status" value="1"/>
</dbReference>
<proteinExistence type="predicted"/>
<gene>
    <name evidence="5" type="ORF">RIEGSTA812A_PEG_384</name>
</gene>
<dbReference type="GO" id="GO:0006145">
    <property type="term" value="P:purine nucleobase catabolic process"/>
    <property type="evidence" value="ECO:0007669"/>
    <property type="project" value="TreeGrafter"/>
</dbReference>
<dbReference type="Gene3D" id="2.30.40.10">
    <property type="entry name" value="Urease, subunit C, domain 1"/>
    <property type="match status" value="1"/>
</dbReference>
<dbReference type="GO" id="GO:0005737">
    <property type="term" value="C:cytoplasm"/>
    <property type="evidence" value="ECO:0007669"/>
    <property type="project" value="TreeGrafter"/>
</dbReference>
<dbReference type="GO" id="GO:0004038">
    <property type="term" value="F:allantoinase activity"/>
    <property type="evidence" value="ECO:0007669"/>
    <property type="project" value="TreeGrafter"/>
</dbReference>
<dbReference type="EC" id="3.5.2.3" evidence="5"/>
<dbReference type="AlphaFoldDB" id="A0A484H696"/>
<organism evidence="5">
    <name type="scientific">invertebrate metagenome</name>
    <dbReference type="NCBI Taxonomy" id="1711999"/>
    <lineage>
        <taxon>unclassified sequences</taxon>
        <taxon>metagenomes</taxon>
        <taxon>organismal metagenomes</taxon>
    </lineage>
</organism>
<name>A0A484H696_9ZZZZ</name>
<dbReference type="InterPro" id="IPR013108">
    <property type="entry name" value="Amidohydro_3"/>
</dbReference>
<dbReference type="GO" id="GO:0004151">
    <property type="term" value="F:dihydroorotase activity"/>
    <property type="evidence" value="ECO:0007669"/>
    <property type="project" value="UniProtKB-EC"/>
</dbReference>
<dbReference type="InterPro" id="IPR050138">
    <property type="entry name" value="DHOase/Allantoinase_Hydrolase"/>
</dbReference>
<dbReference type="SUPFAM" id="SSF51556">
    <property type="entry name" value="Metallo-dependent hydrolases"/>
    <property type="match status" value="1"/>
</dbReference>
<dbReference type="CDD" id="cd01317">
    <property type="entry name" value="DHOase_IIa"/>
    <property type="match status" value="1"/>
</dbReference>
<dbReference type="NCBIfam" id="TIGR00857">
    <property type="entry name" value="pyrC_multi"/>
    <property type="match status" value="1"/>
</dbReference>
<dbReference type="EMBL" id="LR026963">
    <property type="protein sequence ID" value="VBB68911.1"/>
    <property type="molecule type" value="Genomic_DNA"/>
</dbReference>
<feature type="domain" description="Amidohydrolase 3" evidence="3">
    <location>
        <begin position="353"/>
        <end position="432"/>
    </location>
</feature>
<keyword evidence="2" id="KW-0665">Pyrimidine biosynthesis</keyword>
<evidence type="ECO:0000256" key="2">
    <source>
        <dbReference type="ARBA" id="ARBA00022975"/>
    </source>
</evidence>
<dbReference type="PANTHER" id="PTHR43668">
    <property type="entry name" value="ALLANTOINASE"/>
    <property type="match status" value="1"/>
</dbReference>
<dbReference type="GO" id="GO:0006221">
    <property type="term" value="P:pyrimidine nucleotide biosynthetic process"/>
    <property type="evidence" value="ECO:0007669"/>
    <property type="project" value="UniProtKB-KW"/>
</dbReference>
<keyword evidence="1" id="KW-0862">Zinc</keyword>
<dbReference type="Gene3D" id="3.20.20.140">
    <property type="entry name" value="Metal-dependent hydrolases"/>
    <property type="match status" value="1"/>
</dbReference>
<dbReference type="InterPro" id="IPR032466">
    <property type="entry name" value="Metal_Hydrolase"/>
</dbReference>
<dbReference type="GO" id="GO:0046872">
    <property type="term" value="F:metal ion binding"/>
    <property type="evidence" value="ECO:0007669"/>
    <property type="project" value="InterPro"/>
</dbReference>
<keyword evidence="5" id="KW-0378">Hydrolase</keyword>
<accession>A0A484H696</accession>
<reference evidence="5" key="1">
    <citation type="submission" date="2018-10" db="EMBL/GenBank/DDBJ databases">
        <authorList>
            <person name="Gruber-Vodicka H."/>
            <person name="Jaeckle O."/>
        </authorList>
    </citation>
    <scope>NUCLEOTIDE SEQUENCE</scope>
</reference>
<dbReference type="InterPro" id="IPR004722">
    <property type="entry name" value="DHOase"/>
</dbReference>
<sequence>MSVPIPGSVSYIKARLLDPATGFDGPGGVLSDGERIVDFGQGLYQPESLPEGTRIVDCCGHCLSPGLVDIRMQLREPGYEYKESVRGACWAAVKGGVTSMVCLPNTLPVIDDVATVEFVARRARLIGLTKVYAYGAATKGLQGMELAEMGLLAKAGAVGFTDGISPIADALVMRRALSYAATFGLTIVQHPEEPSLAAGGVMNEGKVATRLGLAGIPACAESILLARDLRLVELTGSRYHAAHISTAEGLETLRRAKDKGLPVSCDTAPFYFALNELAVNDYRTFAKLSPPLRCETDRQAIVEGLCLGLIDAIVSDHAPQDQDSKRRPFAQAAFGGVGLETLLAVTLELYHNGHLSLLAALQLVTSGPASLLGLEAGRLTRGGAADLVLFTPDTAWIVVADALGSKSKNSPFDDRPVQGRVLRTVIDGRTVFSAASEESPKERLWTSV</sequence>
<dbReference type="SUPFAM" id="SSF51338">
    <property type="entry name" value="Composite domain of metallo-dependent hydrolases"/>
    <property type="match status" value="1"/>
</dbReference>